<dbReference type="SUPFAM" id="SSF46689">
    <property type="entry name" value="Homeodomain-like"/>
    <property type="match status" value="1"/>
</dbReference>
<sequence>MEKSLRFINGAQAEELVENLKKVGKHTITNNHYRAEGEIGSFDIWLYDELETLLQVFVFDISLNELFEFEDIQTNEDIYTIRFALGAKVDYSDTQVGHGSPVGAVIYNSGQTIKNYIQPNQRLRGVTCRVEKAFLKRMSKENWKNIEGFLSLNKPWIYYESITPEMEQCILDMLQLQQNVNGRYGFTTGKIFELVTLFFLQFFSNRSLKAFAYISPRDKEILFEIKDRLLFDLTKSLSLQELSRDYGINIAKLRNLFFQVFGSTPLQFVMKERLFEAKRQIIMTNKSITEIADITGFTDTSHLGKLYRREFGVAPLVHRKRK</sequence>
<dbReference type="InterPro" id="IPR053142">
    <property type="entry name" value="PchR_regulatory_protein"/>
</dbReference>
<dbReference type="Pfam" id="PF12833">
    <property type="entry name" value="HTH_18"/>
    <property type="match status" value="1"/>
</dbReference>
<proteinExistence type="predicted"/>
<keyword evidence="2 5" id="KW-0238">DNA-binding</keyword>
<gene>
    <name evidence="5" type="ORF">BC781_10320</name>
</gene>
<dbReference type="PROSITE" id="PS01124">
    <property type="entry name" value="HTH_ARAC_FAMILY_2"/>
    <property type="match status" value="1"/>
</dbReference>
<evidence type="ECO:0000313" key="5">
    <source>
        <dbReference type="EMBL" id="PWJ41770.1"/>
    </source>
</evidence>
<dbReference type="GO" id="GO:0003700">
    <property type="term" value="F:DNA-binding transcription factor activity"/>
    <property type="evidence" value="ECO:0007669"/>
    <property type="project" value="InterPro"/>
</dbReference>
<accession>A0A315Z8R2</accession>
<evidence type="ECO:0000259" key="4">
    <source>
        <dbReference type="PROSITE" id="PS01124"/>
    </source>
</evidence>
<dbReference type="GO" id="GO:0043565">
    <property type="term" value="F:sequence-specific DNA binding"/>
    <property type="evidence" value="ECO:0007669"/>
    <property type="project" value="InterPro"/>
</dbReference>
<dbReference type="PANTHER" id="PTHR47893">
    <property type="entry name" value="REGULATORY PROTEIN PCHR"/>
    <property type="match status" value="1"/>
</dbReference>
<comment type="caution">
    <text evidence="5">The sequence shown here is derived from an EMBL/GenBank/DDBJ whole genome shotgun (WGS) entry which is preliminary data.</text>
</comment>
<name>A0A315Z8R2_SEDFL</name>
<dbReference type="PROSITE" id="PS00041">
    <property type="entry name" value="HTH_ARAC_FAMILY_1"/>
    <property type="match status" value="1"/>
</dbReference>
<protein>
    <submittedName>
        <fullName evidence="5">AraC-like DNA-binding protein</fullName>
    </submittedName>
</protein>
<keyword evidence="1" id="KW-0805">Transcription regulation</keyword>
<dbReference type="RefSeq" id="WP_109618081.1">
    <property type="nucleotide sequence ID" value="NZ_QGDO01000003.1"/>
</dbReference>
<dbReference type="OrthoDB" id="642439at2"/>
<keyword evidence="3" id="KW-0804">Transcription</keyword>
<dbReference type="SMART" id="SM00342">
    <property type="entry name" value="HTH_ARAC"/>
    <property type="match status" value="1"/>
</dbReference>
<dbReference type="Proteomes" id="UP000245535">
    <property type="component" value="Unassembled WGS sequence"/>
</dbReference>
<keyword evidence="6" id="KW-1185">Reference proteome</keyword>
<dbReference type="InterPro" id="IPR018060">
    <property type="entry name" value="HTH_AraC"/>
</dbReference>
<evidence type="ECO:0000256" key="2">
    <source>
        <dbReference type="ARBA" id="ARBA00023125"/>
    </source>
</evidence>
<dbReference type="InterPro" id="IPR018062">
    <property type="entry name" value="HTH_AraC-typ_CS"/>
</dbReference>
<dbReference type="Gene3D" id="1.10.10.60">
    <property type="entry name" value="Homeodomain-like"/>
    <property type="match status" value="1"/>
</dbReference>
<evidence type="ECO:0000313" key="6">
    <source>
        <dbReference type="Proteomes" id="UP000245535"/>
    </source>
</evidence>
<evidence type="ECO:0000256" key="1">
    <source>
        <dbReference type="ARBA" id="ARBA00023015"/>
    </source>
</evidence>
<dbReference type="AlphaFoldDB" id="A0A315Z8R2"/>
<reference evidence="5 6" key="1">
    <citation type="submission" date="2018-03" db="EMBL/GenBank/DDBJ databases">
        <title>Genomic Encyclopedia of Archaeal and Bacterial Type Strains, Phase II (KMG-II): from individual species to whole genera.</title>
        <authorList>
            <person name="Goeker M."/>
        </authorList>
    </citation>
    <scope>NUCLEOTIDE SEQUENCE [LARGE SCALE GENOMIC DNA]</scope>
    <source>
        <strain evidence="5 6">DSM 28229</strain>
    </source>
</reference>
<organism evidence="5 6">
    <name type="scientific">Sediminitomix flava</name>
    <dbReference type="NCBI Taxonomy" id="379075"/>
    <lineage>
        <taxon>Bacteria</taxon>
        <taxon>Pseudomonadati</taxon>
        <taxon>Bacteroidota</taxon>
        <taxon>Cytophagia</taxon>
        <taxon>Cytophagales</taxon>
        <taxon>Flammeovirgaceae</taxon>
        <taxon>Sediminitomix</taxon>
    </lineage>
</organism>
<dbReference type="PANTHER" id="PTHR47893:SF1">
    <property type="entry name" value="REGULATORY PROTEIN PCHR"/>
    <property type="match status" value="1"/>
</dbReference>
<feature type="domain" description="HTH araC/xylS-type" evidence="4">
    <location>
        <begin position="223"/>
        <end position="321"/>
    </location>
</feature>
<dbReference type="EMBL" id="QGDO01000003">
    <property type="protein sequence ID" value="PWJ41770.1"/>
    <property type="molecule type" value="Genomic_DNA"/>
</dbReference>
<evidence type="ECO:0000256" key="3">
    <source>
        <dbReference type="ARBA" id="ARBA00023163"/>
    </source>
</evidence>
<dbReference type="InterPro" id="IPR009057">
    <property type="entry name" value="Homeodomain-like_sf"/>
</dbReference>